<evidence type="ECO:0000313" key="1">
    <source>
        <dbReference type="EMBL" id="KAK4023219.1"/>
    </source>
</evidence>
<sequence length="64" mass="7000">MTREHSDGGGLNPSQQGIVSFGGLVESYSSYSRLINILSSCHLFEQARIREAAEGLQDGNKMKK</sequence>
<dbReference type="EMBL" id="JAOYFB010000037">
    <property type="protein sequence ID" value="KAK4023219.1"/>
    <property type="molecule type" value="Genomic_DNA"/>
</dbReference>
<organism evidence="1 2">
    <name type="scientific">Daphnia magna</name>
    <dbReference type="NCBI Taxonomy" id="35525"/>
    <lineage>
        <taxon>Eukaryota</taxon>
        <taxon>Metazoa</taxon>
        <taxon>Ecdysozoa</taxon>
        <taxon>Arthropoda</taxon>
        <taxon>Crustacea</taxon>
        <taxon>Branchiopoda</taxon>
        <taxon>Diplostraca</taxon>
        <taxon>Cladocera</taxon>
        <taxon>Anomopoda</taxon>
        <taxon>Daphniidae</taxon>
        <taxon>Daphnia</taxon>
    </lineage>
</organism>
<accession>A0ABR0ADL6</accession>
<proteinExistence type="predicted"/>
<name>A0ABR0ADL6_9CRUS</name>
<reference evidence="1 2" key="1">
    <citation type="journal article" date="2023" name="Nucleic Acids Res.">
        <title>The hologenome of Daphnia magna reveals possible DNA methylation and microbiome-mediated evolution of the host genome.</title>
        <authorList>
            <person name="Chaturvedi A."/>
            <person name="Li X."/>
            <person name="Dhandapani V."/>
            <person name="Marshall H."/>
            <person name="Kissane S."/>
            <person name="Cuenca-Cambronero M."/>
            <person name="Asole G."/>
            <person name="Calvet F."/>
            <person name="Ruiz-Romero M."/>
            <person name="Marangio P."/>
            <person name="Guigo R."/>
            <person name="Rago D."/>
            <person name="Mirbahai L."/>
            <person name="Eastwood N."/>
            <person name="Colbourne J.K."/>
            <person name="Zhou J."/>
            <person name="Mallon E."/>
            <person name="Orsini L."/>
        </authorList>
    </citation>
    <scope>NUCLEOTIDE SEQUENCE [LARGE SCALE GENOMIC DNA]</scope>
    <source>
        <strain evidence="1">LRV0_1</strain>
    </source>
</reference>
<comment type="caution">
    <text evidence="1">The sequence shown here is derived from an EMBL/GenBank/DDBJ whole genome shotgun (WGS) entry which is preliminary data.</text>
</comment>
<protein>
    <submittedName>
        <fullName evidence="1">Uncharacterized protein</fullName>
    </submittedName>
</protein>
<keyword evidence="2" id="KW-1185">Reference proteome</keyword>
<evidence type="ECO:0000313" key="2">
    <source>
        <dbReference type="Proteomes" id="UP001234178"/>
    </source>
</evidence>
<gene>
    <name evidence="1" type="ORF">OUZ56_008642</name>
</gene>
<dbReference type="Proteomes" id="UP001234178">
    <property type="component" value="Unassembled WGS sequence"/>
</dbReference>